<protein>
    <submittedName>
        <fullName evidence="7">TLC domain protein</fullName>
    </submittedName>
</protein>
<evidence type="ECO:0000256" key="3">
    <source>
        <dbReference type="ARBA" id="ARBA00022989"/>
    </source>
</evidence>
<name>A0A5B8IGU4_9VIRU</name>
<dbReference type="GO" id="GO:0055088">
    <property type="term" value="P:lipid homeostasis"/>
    <property type="evidence" value="ECO:0007669"/>
    <property type="project" value="TreeGrafter"/>
</dbReference>
<feature type="transmembrane region" description="Helical" evidence="5">
    <location>
        <begin position="141"/>
        <end position="159"/>
    </location>
</feature>
<dbReference type="PANTHER" id="PTHR13439:SF0">
    <property type="entry name" value="TOPOISOMERASE I DAMAGE AFFECTED PROTEIN 4"/>
    <property type="match status" value="1"/>
</dbReference>
<feature type="transmembrane region" description="Helical" evidence="5">
    <location>
        <begin position="34"/>
        <end position="53"/>
    </location>
</feature>
<feature type="domain" description="TLC" evidence="6">
    <location>
        <begin position="1"/>
        <end position="199"/>
    </location>
</feature>
<evidence type="ECO:0000259" key="6">
    <source>
        <dbReference type="PROSITE" id="PS50922"/>
    </source>
</evidence>
<dbReference type="PROSITE" id="PS50922">
    <property type="entry name" value="TLC"/>
    <property type="match status" value="1"/>
</dbReference>
<evidence type="ECO:0000313" key="7">
    <source>
        <dbReference type="EMBL" id="QDY51645.1"/>
    </source>
</evidence>
<dbReference type="PANTHER" id="PTHR13439">
    <property type="entry name" value="CT120 PROTEIN"/>
    <property type="match status" value="1"/>
</dbReference>
<keyword evidence="2 5" id="KW-0812">Transmembrane</keyword>
<comment type="subcellular location">
    <subcellularLocation>
        <location evidence="1">Membrane</location>
        <topology evidence="1">Multi-pass membrane protein</topology>
    </subcellularLocation>
</comment>
<feature type="transmembrane region" description="Helical" evidence="5">
    <location>
        <begin position="6"/>
        <end position="22"/>
    </location>
</feature>
<dbReference type="GO" id="GO:0016020">
    <property type="term" value="C:membrane"/>
    <property type="evidence" value="ECO:0007669"/>
    <property type="project" value="UniProtKB-SubCell"/>
</dbReference>
<keyword evidence="4 5" id="KW-0472">Membrane</keyword>
<gene>
    <name evidence="7" type="ORF">1_30</name>
</gene>
<dbReference type="InterPro" id="IPR006634">
    <property type="entry name" value="TLC-dom"/>
</dbReference>
<dbReference type="Pfam" id="PF03798">
    <property type="entry name" value="TRAM_LAG1_CLN8"/>
    <property type="match status" value="1"/>
</dbReference>
<sequence length="201" mass="24200">MLNLQLSAFSTLINSFFWNYFNQNDMILTIRKKSLIHCCVSSLFGILYLSNLISKESQGYILNYSLGYIIHDFYIYTFKKELYDEKYITYLHHGLFLIGVLKYDKFPNLYSNLILAEISTIPLNLQYIYRKNKNLKIKFSLLFYILFLILRIGNCNYILYNMILTDEYSNYIIFSMFIFSSLNGYWFHLMTKKLMRFIKNK</sequence>
<accession>A0A5B8IGU4</accession>
<organism evidence="7">
    <name type="scientific">Mimiviridae sp. ChoanoV1</name>
    <dbReference type="NCBI Taxonomy" id="2596887"/>
    <lineage>
        <taxon>Viruses</taxon>
        <taxon>Varidnaviria</taxon>
        <taxon>Bamfordvirae</taxon>
        <taxon>Nucleocytoviricota</taxon>
        <taxon>Megaviricetes</taxon>
        <taxon>Imitervirales</taxon>
        <taxon>Schizomimiviridae</taxon>
    </lineage>
</organism>
<evidence type="ECO:0000256" key="4">
    <source>
        <dbReference type="ARBA" id="ARBA00023136"/>
    </source>
</evidence>
<evidence type="ECO:0000256" key="5">
    <source>
        <dbReference type="SAM" id="Phobius"/>
    </source>
</evidence>
<proteinExistence type="predicted"/>
<dbReference type="EMBL" id="MK250085">
    <property type="protein sequence ID" value="QDY51645.1"/>
    <property type="molecule type" value="Genomic_DNA"/>
</dbReference>
<feature type="transmembrane region" description="Helical" evidence="5">
    <location>
        <begin position="171"/>
        <end position="191"/>
    </location>
</feature>
<dbReference type="InterPro" id="IPR050846">
    <property type="entry name" value="TLCD"/>
</dbReference>
<reference evidence="7" key="1">
    <citation type="submission" date="2018-11" db="EMBL/GenBank/DDBJ databases">
        <title>A distinct lineage of giant viruses engineers rhodopsin photosystems in predatory marine eukaryotes.</title>
        <authorList>
            <person name="Needham D.M."/>
            <person name="Yoshizawa S."/>
            <person name="Hosaka T."/>
            <person name="Poirier C."/>
            <person name="Choi C.-J."/>
            <person name="Hehenberger E."/>
            <person name="Irwin N.A.T."/>
            <person name="Wilken S."/>
            <person name="Yung C.-M."/>
            <person name="Bachy C."/>
            <person name="Kurihara R."/>
            <person name="Nakajima Y."/>
            <person name="Kojima K."/>
            <person name="Kimura-Someya T."/>
            <person name="Leonard G."/>
            <person name="Malmstrom R.R."/>
            <person name="Mende D."/>
            <person name="Olson D.K."/>
            <person name="Sudo Y."/>
            <person name="Sudek S."/>
            <person name="Richards T.A."/>
            <person name="DeLong E.F."/>
            <person name="Keeling P.J."/>
            <person name="Santoro A.E."/>
            <person name="Shirouzu M."/>
            <person name="Iwasaki W."/>
            <person name="Worden A.Z."/>
        </authorList>
    </citation>
    <scope>NUCLEOTIDE SEQUENCE</scope>
</reference>
<feature type="transmembrane region" description="Helical" evidence="5">
    <location>
        <begin position="109"/>
        <end position="129"/>
    </location>
</feature>
<keyword evidence="3 5" id="KW-1133">Transmembrane helix</keyword>
<evidence type="ECO:0000256" key="1">
    <source>
        <dbReference type="ARBA" id="ARBA00004141"/>
    </source>
</evidence>
<evidence type="ECO:0000256" key="2">
    <source>
        <dbReference type="ARBA" id="ARBA00022692"/>
    </source>
</evidence>